<dbReference type="PRINTS" id="PR00043">
    <property type="entry name" value="LEUZIPPRJUN"/>
</dbReference>
<comment type="caution">
    <text evidence="9">The sequence shown here is derived from an EMBL/GenBank/DDBJ whole genome shotgun (WGS) entry which is preliminary data.</text>
</comment>
<dbReference type="EMBL" id="JAACLJ010000002">
    <property type="protein sequence ID" value="KAF4591790.1"/>
    <property type="molecule type" value="Genomic_DNA"/>
</dbReference>
<feature type="compositionally biased region" description="Basic and acidic residues" evidence="7">
    <location>
        <begin position="426"/>
        <end position="443"/>
    </location>
</feature>
<sequence length="1056" mass="113155">MGTSPTAASARGKSASPKPSNNKPPRQDPPSDVKTEPVGKLEGSSNAEVAKPLAPPPRPGQPQQAPGGNDTPDFFAPQVGGGSLSLEPNPFEQSFGGGGGPETPGGTKLPSVAALTSPSSLLPGSNATPFNWGGGSLRTGPLSPAMLSGPANDYFSDAHHLRGGFPTPNESSLRSGLTPGGSGSMFPAPSPSSQAIFAQLASGGATPNTIDFHRTALSAAAKREHSSSSSPQQPQQQPATSSSQPQESSSTTSVVKSEAKPATGPLDPHDNDAANGLYMLAQGAQGRNGAQNSSHFPTAPAPAPAPAPVAASAPGTVHAHPAHHPSSLATQCQEIMAHHSNNHVASIDSGRAASENSNISEEGTKAKPSTRGRAKKSSVSSNGRRKADELPAKLPPSKKGKGNNGMMNGGLGSSDEEEEDDDDDDLKTKIEDGGSKSKMTDEEKRKNFLERNRVAALKCRQRKKQWLANLQNKVELFSTENDALSNQITQLKEEVVNLKALLLAHKDCSVTQQHGAYMSQMEPYNTQMNPYAPPSSRDKTGGKEASMTTLVATEALHLSMSGQSKRRTSKRLAAAADLEEEDDFQFARKSKRPKKEEHDAPKPARKAGRKPKAARESDIVETVQPASDSRRSSRRRASGDGEADEPPGVKRATRHSKRLSGDAPDELEGNALVDGRRRAKGSTRRRDDEVKNRRTPRGGNDGDQAETTSRRSPDETKASRSSSKNKTRKTKPAAAIRSPPQQPAASAMTIALPMSDTPVINRNKEMRRKGPSNRRSSLGSRGRRASSLIDSGQAALPHREVDSADFYKHITADGLPEPRRMKQLLMWCGERALSDKPPHGTAASNAVLGARAIQDQLLKDFASKSEFSDWFGRDEHGAKVQVVLKPNPRNAELDEKMEALEAKIARLREEKRAWLEIRKPPPDLPPLFPDDSTTTTTTDAVMLPDFDLLDDDEVAIGRFLADEEQCLAAARRRTEEQLREIQASLTLQVDELADSVHKLEQRVLVAGDEAALVLRLAAMRLREREDREKESAGTKDMPVTKVLRSLGRILPEGSGG</sequence>
<evidence type="ECO:0000313" key="10">
    <source>
        <dbReference type="Proteomes" id="UP000562929"/>
    </source>
</evidence>
<dbReference type="GO" id="GO:0003700">
    <property type="term" value="F:DNA-binding transcription factor activity"/>
    <property type="evidence" value="ECO:0007669"/>
    <property type="project" value="InterPro"/>
</dbReference>
<dbReference type="Proteomes" id="UP000562929">
    <property type="component" value="Unassembled WGS sequence"/>
</dbReference>
<dbReference type="GO" id="GO:0005634">
    <property type="term" value="C:nucleus"/>
    <property type="evidence" value="ECO:0007669"/>
    <property type="project" value="UniProtKB-SubCell"/>
</dbReference>
<name>A0A8H4VEZ0_9HYPO</name>
<evidence type="ECO:0000256" key="3">
    <source>
        <dbReference type="ARBA" id="ARBA00023125"/>
    </source>
</evidence>
<gene>
    <name evidence="9" type="ORF">GQ602_002089</name>
</gene>
<dbReference type="GO" id="GO:0003677">
    <property type="term" value="F:DNA binding"/>
    <property type="evidence" value="ECO:0007669"/>
    <property type="project" value="UniProtKB-KW"/>
</dbReference>
<dbReference type="InterPro" id="IPR004827">
    <property type="entry name" value="bZIP"/>
</dbReference>
<dbReference type="Gene3D" id="1.20.5.170">
    <property type="match status" value="1"/>
</dbReference>
<protein>
    <recommendedName>
        <fullName evidence="8">BZIP domain-containing protein</fullName>
    </recommendedName>
</protein>
<dbReference type="InterPro" id="IPR046347">
    <property type="entry name" value="bZIP_sf"/>
</dbReference>
<keyword evidence="5" id="KW-0539">Nucleus</keyword>
<proteinExistence type="predicted"/>
<reference evidence="9 10" key="1">
    <citation type="journal article" date="2020" name="G3 (Bethesda)">
        <title>Genetic Underpinnings of Host Manipulation by Ophiocordyceps as Revealed by Comparative Transcriptomics.</title>
        <authorList>
            <person name="Will I."/>
            <person name="Das B."/>
            <person name="Trinh T."/>
            <person name="Brachmann A."/>
            <person name="Ohm R.A."/>
            <person name="de Bekker C."/>
        </authorList>
    </citation>
    <scope>NUCLEOTIDE SEQUENCE [LARGE SCALE GENOMIC DNA]</scope>
    <source>
        <strain evidence="9 10">EC05</strain>
    </source>
</reference>
<dbReference type="GO" id="GO:0000444">
    <property type="term" value="C:MIS12/MIND type complex"/>
    <property type="evidence" value="ECO:0007669"/>
    <property type="project" value="InterPro"/>
</dbReference>
<evidence type="ECO:0000256" key="5">
    <source>
        <dbReference type="ARBA" id="ARBA00023242"/>
    </source>
</evidence>
<dbReference type="InterPro" id="IPR021755">
    <property type="entry name" value="TF_Aft1_HRA"/>
</dbReference>
<evidence type="ECO:0000256" key="7">
    <source>
        <dbReference type="SAM" id="MobiDB-lite"/>
    </source>
</evidence>
<dbReference type="OrthoDB" id="295274at2759"/>
<dbReference type="PANTHER" id="PTHR14778">
    <property type="entry name" value="KINETOCHORE-ASSOCIATED PROTEIN DSN1 HOMOLOG"/>
    <property type="match status" value="1"/>
</dbReference>
<evidence type="ECO:0000256" key="1">
    <source>
        <dbReference type="ARBA" id="ARBA00004123"/>
    </source>
</evidence>
<dbReference type="GO" id="GO:0007059">
    <property type="term" value="P:chromosome segregation"/>
    <property type="evidence" value="ECO:0007669"/>
    <property type="project" value="InterPro"/>
</dbReference>
<organism evidence="9 10">
    <name type="scientific">Ophiocordyceps camponoti-floridani</name>
    <dbReference type="NCBI Taxonomy" id="2030778"/>
    <lineage>
        <taxon>Eukaryota</taxon>
        <taxon>Fungi</taxon>
        <taxon>Dikarya</taxon>
        <taxon>Ascomycota</taxon>
        <taxon>Pezizomycotina</taxon>
        <taxon>Sordariomycetes</taxon>
        <taxon>Hypocreomycetidae</taxon>
        <taxon>Hypocreales</taxon>
        <taxon>Ophiocordycipitaceae</taxon>
        <taxon>Ophiocordyceps</taxon>
    </lineage>
</organism>
<feature type="coiled-coil region" evidence="6">
    <location>
        <begin position="467"/>
        <end position="501"/>
    </location>
</feature>
<feature type="region of interest" description="Disordered" evidence="7">
    <location>
        <begin position="204"/>
        <end position="443"/>
    </location>
</feature>
<feature type="compositionally biased region" description="Low complexity" evidence="7">
    <location>
        <begin position="774"/>
        <end position="788"/>
    </location>
</feature>
<dbReference type="CDD" id="cd14687">
    <property type="entry name" value="bZIP_ATF2"/>
    <property type="match status" value="1"/>
</dbReference>
<comment type="subcellular location">
    <subcellularLocation>
        <location evidence="1">Nucleus</location>
    </subcellularLocation>
</comment>
<dbReference type="SUPFAM" id="SSF57959">
    <property type="entry name" value="Leucine zipper domain"/>
    <property type="match status" value="1"/>
</dbReference>
<feature type="compositionally biased region" description="Basic and acidic residues" evidence="7">
    <location>
        <begin position="25"/>
        <end position="39"/>
    </location>
</feature>
<dbReference type="Pfam" id="PF08202">
    <property type="entry name" value="MIS13"/>
    <property type="match status" value="1"/>
</dbReference>
<keyword evidence="4" id="KW-0804">Transcription</keyword>
<feature type="region of interest" description="Disordered" evidence="7">
    <location>
        <begin position="1"/>
        <end position="127"/>
    </location>
</feature>
<feature type="compositionally biased region" description="Basic residues" evidence="7">
    <location>
        <begin position="603"/>
        <end position="612"/>
    </location>
</feature>
<keyword evidence="2" id="KW-0805">Transcription regulation</keyword>
<feature type="compositionally biased region" description="Polar residues" evidence="7">
    <location>
        <begin position="114"/>
        <end position="127"/>
    </location>
</feature>
<feature type="domain" description="BZIP" evidence="8">
    <location>
        <begin position="442"/>
        <end position="505"/>
    </location>
</feature>
<dbReference type="InterPro" id="IPR002112">
    <property type="entry name" value="Leuzip_Jun"/>
</dbReference>
<feature type="region of interest" description="Disordered" evidence="7">
    <location>
        <begin position="557"/>
        <end position="793"/>
    </location>
</feature>
<keyword evidence="10" id="KW-1185">Reference proteome</keyword>
<accession>A0A8H4VEZ0</accession>
<feature type="region of interest" description="Disordered" evidence="7">
    <location>
        <begin position="159"/>
        <end position="191"/>
    </location>
</feature>
<evidence type="ECO:0000259" key="8">
    <source>
        <dbReference type="PROSITE" id="PS50217"/>
    </source>
</evidence>
<dbReference type="InterPro" id="IPR020956">
    <property type="entry name" value="TF_Aft1_OSM"/>
</dbReference>
<dbReference type="SMART" id="SM00338">
    <property type="entry name" value="BRLZ"/>
    <property type="match status" value="1"/>
</dbReference>
<feature type="compositionally biased region" description="Acidic residues" evidence="7">
    <location>
        <begin position="414"/>
        <end position="425"/>
    </location>
</feature>
<dbReference type="AlphaFoldDB" id="A0A8H4VEZ0"/>
<feature type="coiled-coil region" evidence="6">
    <location>
        <begin position="890"/>
        <end position="917"/>
    </location>
</feature>
<evidence type="ECO:0000256" key="2">
    <source>
        <dbReference type="ARBA" id="ARBA00023015"/>
    </source>
</evidence>
<dbReference type="PROSITE" id="PS50217">
    <property type="entry name" value="BZIP"/>
    <property type="match status" value="1"/>
</dbReference>
<dbReference type="GO" id="GO:0051301">
    <property type="term" value="P:cell division"/>
    <property type="evidence" value="ECO:0007669"/>
    <property type="project" value="InterPro"/>
</dbReference>
<dbReference type="Pfam" id="PF11787">
    <property type="entry name" value="Aft1_HRR"/>
    <property type="match status" value="1"/>
</dbReference>
<dbReference type="Pfam" id="PF11785">
    <property type="entry name" value="Aft1_OSA"/>
    <property type="match status" value="1"/>
</dbReference>
<dbReference type="FunFam" id="1.20.5.170:FF:000053">
    <property type="entry name" value="BZIP transcription factor AtfA"/>
    <property type="match status" value="1"/>
</dbReference>
<dbReference type="Pfam" id="PF00170">
    <property type="entry name" value="bZIP_1"/>
    <property type="match status" value="1"/>
</dbReference>
<keyword evidence="3" id="KW-0238">DNA-binding</keyword>
<evidence type="ECO:0000256" key="6">
    <source>
        <dbReference type="SAM" id="Coils"/>
    </source>
</evidence>
<feature type="compositionally biased region" description="Low complexity" evidence="7">
    <location>
        <begin position="227"/>
        <end position="256"/>
    </location>
</feature>
<evidence type="ECO:0000313" key="9">
    <source>
        <dbReference type="EMBL" id="KAF4591790.1"/>
    </source>
</evidence>
<evidence type="ECO:0000256" key="4">
    <source>
        <dbReference type="ARBA" id="ARBA00023163"/>
    </source>
</evidence>
<dbReference type="InterPro" id="IPR021756">
    <property type="entry name" value="TF_Aft1_HRR"/>
</dbReference>
<dbReference type="InterPro" id="IPR013218">
    <property type="entry name" value="Dsn1/Mis13"/>
</dbReference>
<dbReference type="PANTHER" id="PTHR14778:SF2">
    <property type="entry name" value="KINETOCHORE-ASSOCIATED PROTEIN DSN1 HOMOLOG"/>
    <property type="match status" value="1"/>
</dbReference>
<feature type="compositionally biased region" description="Basic and acidic residues" evidence="7">
    <location>
        <begin position="708"/>
        <end position="718"/>
    </location>
</feature>
<keyword evidence="6" id="KW-0175">Coiled coil</keyword>
<dbReference type="Pfam" id="PF11786">
    <property type="entry name" value="Aft1_HRA"/>
    <property type="match status" value="1"/>
</dbReference>